<dbReference type="Gene3D" id="1.10.606.20">
    <property type="match status" value="1"/>
</dbReference>
<keyword evidence="4" id="KW-1185">Reference proteome</keyword>
<dbReference type="Pfam" id="PF01569">
    <property type="entry name" value="PAP2"/>
    <property type="match status" value="1"/>
</dbReference>
<dbReference type="AlphaFoldDB" id="A0A4Y8S9V0"/>
<dbReference type="OrthoDB" id="9780455at2"/>
<dbReference type="CDD" id="cd03398">
    <property type="entry name" value="PAP2_haloperoxidase"/>
    <property type="match status" value="1"/>
</dbReference>
<dbReference type="InterPro" id="IPR036938">
    <property type="entry name" value="PAP2/HPO_sf"/>
</dbReference>
<accession>A0A4Y8S9V0</accession>
<name>A0A4Y8S9V0_9SPHI</name>
<dbReference type="PANTHER" id="PTHR34599">
    <property type="entry name" value="PEROXIDASE-RELATED"/>
    <property type="match status" value="1"/>
</dbReference>
<feature type="chain" id="PRO_5021496245" evidence="1">
    <location>
        <begin position="21"/>
        <end position="446"/>
    </location>
</feature>
<evidence type="ECO:0000256" key="1">
    <source>
        <dbReference type="SAM" id="SignalP"/>
    </source>
</evidence>
<feature type="signal peptide" evidence="1">
    <location>
        <begin position="1"/>
        <end position="20"/>
    </location>
</feature>
<dbReference type="SUPFAM" id="SSF48317">
    <property type="entry name" value="Acid phosphatase/Vanadium-dependent haloperoxidase"/>
    <property type="match status" value="1"/>
</dbReference>
<gene>
    <name evidence="3" type="ORF">E2R66_18325</name>
</gene>
<evidence type="ECO:0000259" key="2">
    <source>
        <dbReference type="Pfam" id="PF01569"/>
    </source>
</evidence>
<keyword evidence="1" id="KW-0732">Signal</keyword>
<dbReference type="RefSeq" id="WP_133233235.1">
    <property type="nucleotide sequence ID" value="NZ_SOZE01000020.1"/>
</dbReference>
<organism evidence="3 4">
    <name type="scientific">Mucilaginibacter psychrotolerans</name>
    <dbReference type="NCBI Taxonomy" id="1524096"/>
    <lineage>
        <taxon>Bacteria</taxon>
        <taxon>Pseudomonadati</taxon>
        <taxon>Bacteroidota</taxon>
        <taxon>Sphingobacteriia</taxon>
        <taxon>Sphingobacteriales</taxon>
        <taxon>Sphingobacteriaceae</taxon>
        <taxon>Mucilaginibacter</taxon>
    </lineage>
</organism>
<dbReference type="InterPro" id="IPR052559">
    <property type="entry name" value="V-haloperoxidase"/>
</dbReference>
<dbReference type="PANTHER" id="PTHR34599:SF2">
    <property type="entry name" value="TRAF-TYPE DOMAIN-CONTAINING PROTEIN"/>
    <property type="match status" value="1"/>
</dbReference>
<proteinExistence type="predicted"/>
<reference evidence="3 4" key="1">
    <citation type="journal article" date="2017" name="Int. J. Syst. Evol. Microbiol.">
        <title>Mucilaginibacterpsychrotolerans sp. nov., isolated from peatlands.</title>
        <authorList>
            <person name="Deng Y."/>
            <person name="Shen L."/>
            <person name="Xu B."/>
            <person name="Liu Y."/>
            <person name="Gu Z."/>
            <person name="Liu H."/>
            <person name="Zhou Y."/>
        </authorList>
    </citation>
    <scope>NUCLEOTIDE SEQUENCE [LARGE SCALE GENOMIC DNA]</scope>
    <source>
        <strain evidence="3 4">NH7-4</strain>
    </source>
</reference>
<dbReference type="InterPro" id="IPR000326">
    <property type="entry name" value="PAP2/HPO"/>
</dbReference>
<sequence>MKKYCSVFTCILLMCLVMNCAPKRTGKPALHAADITKVIKAMSAQMVHDVTNPPLAARFFAYSCMSGYEVLSQNDNSIEKLSAALNGYPPVKKPLVTNYDAQLAALFAITKTAAKMQPSGAAIKVFEQRLIDSCLQIGFAQDKIDSSLKYAQQVSAQIIGYAVKDNYNRISNFKRYVPKDTAGAWYPTPPAYMGAVEPYFATVRPFTLQACNQFNPAPPVPFSTDKKSGFYKLMMECQQYDADSLTAGQRVIAGFWDCNPFAVQDNGHMLIGLKKISPGAHWMLITGIACKQANIGFDKAITIHTMVAIGLMDSFISCWYQKYQTNRIRPETAIHQYLNPRWKSFLQTPPFPEYLSGHSCISSTSAVILESYFGPNFHYTDDVELAFGIKPRQFGSFSQAADEAGYSRLLGGIHFADGITNGKLQGEEIGRWVLYKFNRVVKQEIK</sequence>
<protein>
    <submittedName>
        <fullName evidence="3">Phosphatase PAP2 family protein</fullName>
    </submittedName>
</protein>
<evidence type="ECO:0000313" key="4">
    <source>
        <dbReference type="Proteomes" id="UP000297540"/>
    </source>
</evidence>
<dbReference type="EMBL" id="SOZE01000020">
    <property type="protein sequence ID" value="TFF35662.1"/>
    <property type="molecule type" value="Genomic_DNA"/>
</dbReference>
<comment type="caution">
    <text evidence="3">The sequence shown here is derived from an EMBL/GenBank/DDBJ whole genome shotgun (WGS) entry which is preliminary data.</text>
</comment>
<evidence type="ECO:0000313" key="3">
    <source>
        <dbReference type="EMBL" id="TFF35662.1"/>
    </source>
</evidence>
<dbReference type="Proteomes" id="UP000297540">
    <property type="component" value="Unassembled WGS sequence"/>
</dbReference>
<feature type="domain" description="Phosphatidic acid phosphatase type 2/haloperoxidase" evidence="2">
    <location>
        <begin position="316"/>
        <end position="438"/>
    </location>
</feature>